<feature type="compositionally biased region" description="Low complexity" evidence="1">
    <location>
        <begin position="118"/>
        <end position="134"/>
    </location>
</feature>
<protein>
    <submittedName>
        <fullName evidence="3">Phage holin</fullName>
    </submittedName>
</protein>
<proteinExistence type="predicted"/>
<keyword evidence="4" id="KW-1185">Reference proteome</keyword>
<name>A0ABY7WU07_9LACO</name>
<evidence type="ECO:0000313" key="3">
    <source>
        <dbReference type="EMBL" id="WDF83652.1"/>
    </source>
</evidence>
<evidence type="ECO:0000256" key="2">
    <source>
        <dbReference type="SAM" id="Phobius"/>
    </source>
</evidence>
<dbReference type="Proteomes" id="UP001220377">
    <property type="component" value="Chromosome"/>
</dbReference>
<evidence type="ECO:0000313" key="4">
    <source>
        <dbReference type="Proteomes" id="UP001220377"/>
    </source>
</evidence>
<accession>A0ABY7WU07</accession>
<feature type="transmembrane region" description="Helical" evidence="2">
    <location>
        <begin position="46"/>
        <end position="64"/>
    </location>
</feature>
<gene>
    <name evidence="3" type="ORF">PQ472_05290</name>
</gene>
<dbReference type="NCBIfam" id="TIGR01598">
    <property type="entry name" value="holin_phiLC3"/>
    <property type="match status" value="1"/>
</dbReference>
<dbReference type="Pfam" id="PF04531">
    <property type="entry name" value="Phage_holin_1"/>
    <property type="match status" value="1"/>
</dbReference>
<dbReference type="EMBL" id="CP117884">
    <property type="protein sequence ID" value="WDF83652.1"/>
    <property type="molecule type" value="Genomic_DNA"/>
</dbReference>
<keyword evidence="2" id="KW-1133">Transmembrane helix</keyword>
<dbReference type="InterPro" id="IPR006485">
    <property type="entry name" value="Phage-like_holin"/>
</dbReference>
<feature type="region of interest" description="Disordered" evidence="1">
    <location>
        <begin position="110"/>
        <end position="154"/>
    </location>
</feature>
<dbReference type="RefSeq" id="WP_274261948.1">
    <property type="nucleotide sequence ID" value="NZ_CP117884.1"/>
</dbReference>
<reference evidence="3 4" key="1">
    <citation type="submission" date="2023-02" db="EMBL/GenBank/DDBJ databases">
        <title>Genome sequence of Lacticaseibacillus sp. KACC 23028.</title>
        <authorList>
            <person name="Kim S."/>
            <person name="Heo J."/>
            <person name="Kwon S.-W."/>
        </authorList>
    </citation>
    <scope>NUCLEOTIDE SEQUENCE [LARGE SCALE GENOMIC DNA]</scope>
    <source>
        <strain evidence="3 4">KACC 23028</strain>
    </source>
</reference>
<keyword evidence="2" id="KW-0812">Transmembrane</keyword>
<evidence type="ECO:0000256" key="1">
    <source>
        <dbReference type="SAM" id="MobiDB-lite"/>
    </source>
</evidence>
<sequence length="154" mass="16580">MKINWTPRLKSAKFWVSMVPLVLLLAQQVAAIFGYKLEIEGLNNQLTSVITTVFAILAGVGIVTDPTTPGLSDSRQAMSYGSIVQSESSKENEQLRQRLAKIEALSDAKSLDAETKTADVQPQPTQPTVVQAQDATQVATTPTEAGGQDELHKA</sequence>
<organism evidence="3 4">
    <name type="scientific">Lacticaseibacillus pabuli</name>
    <dbReference type="NCBI Taxonomy" id="3025672"/>
    <lineage>
        <taxon>Bacteria</taxon>
        <taxon>Bacillati</taxon>
        <taxon>Bacillota</taxon>
        <taxon>Bacilli</taxon>
        <taxon>Lactobacillales</taxon>
        <taxon>Lactobacillaceae</taxon>
        <taxon>Lacticaseibacillus</taxon>
    </lineage>
</organism>
<keyword evidence="2" id="KW-0472">Membrane</keyword>